<evidence type="ECO:0000313" key="1">
    <source>
        <dbReference type="EMBL" id="CAG6482281.1"/>
    </source>
</evidence>
<reference evidence="1" key="1">
    <citation type="submission" date="2021-05" db="EMBL/GenBank/DDBJ databases">
        <authorList>
            <person name="Alioto T."/>
            <person name="Alioto T."/>
            <person name="Gomez Garrido J."/>
        </authorList>
    </citation>
    <scope>NUCLEOTIDE SEQUENCE</scope>
</reference>
<sequence length="140" mass="15213">MQRNGVPQLGSRFLVIQQHGCVYETSVVGLPHESEHLGRFHRCIPSAGVVVAGLAFNPQLVPATGGHVHGAVTDGAAPACRVIAAAPSTKGVFLALEQQRIVAPSVWDEPQGDRVPGLEQRNLVREQFRNFLEANLWIEY</sequence>
<name>A0A8D8BV83_CULPI</name>
<organism evidence="1">
    <name type="scientific">Culex pipiens</name>
    <name type="common">House mosquito</name>
    <dbReference type="NCBI Taxonomy" id="7175"/>
    <lineage>
        <taxon>Eukaryota</taxon>
        <taxon>Metazoa</taxon>
        <taxon>Ecdysozoa</taxon>
        <taxon>Arthropoda</taxon>
        <taxon>Hexapoda</taxon>
        <taxon>Insecta</taxon>
        <taxon>Pterygota</taxon>
        <taxon>Neoptera</taxon>
        <taxon>Endopterygota</taxon>
        <taxon>Diptera</taxon>
        <taxon>Nematocera</taxon>
        <taxon>Culicoidea</taxon>
        <taxon>Culicidae</taxon>
        <taxon>Culicinae</taxon>
        <taxon>Culicini</taxon>
        <taxon>Culex</taxon>
        <taxon>Culex</taxon>
    </lineage>
</organism>
<proteinExistence type="predicted"/>
<accession>A0A8D8BV83</accession>
<protein>
    <submittedName>
        <fullName evidence="1">(northern house mosquito) hypothetical protein</fullName>
    </submittedName>
</protein>
<dbReference type="EMBL" id="HBUE01093089">
    <property type="protein sequence ID" value="CAG6482281.1"/>
    <property type="molecule type" value="Transcribed_RNA"/>
</dbReference>
<dbReference type="AlphaFoldDB" id="A0A8D8BV83"/>